<dbReference type="OrthoDB" id="3645574at2759"/>
<dbReference type="VEuPathDB" id="FungiDB:ASPBRDRAFT_66168"/>
<dbReference type="AlphaFoldDB" id="A0A1L9UHS3"/>
<evidence type="ECO:0000313" key="2">
    <source>
        <dbReference type="Proteomes" id="UP000184499"/>
    </source>
</evidence>
<dbReference type="InterPro" id="IPR051678">
    <property type="entry name" value="AGP_Transferase"/>
</dbReference>
<accession>A0A1L9UHS3</accession>
<organism evidence="1 2">
    <name type="scientific">Aspergillus brasiliensis (strain CBS 101740 / IMI 381727 / IBT 21946)</name>
    <dbReference type="NCBI Taxonomy" id="767769"/>
    <lineage>
        <taxon>Eukaryota</taxon>
        <taxon>Fungi</taxon>
        <taxon>Dikarya</taxon>
        <taxon>Ascomycota</taxon>
        <taxon>Pezizomycotina</taxon>
        <taxon>Eurotiomycetes</taxon>
        <taxon>Eurotiomycetidae</taxon>
        <taxon>Eurotiales</taxon>
        <taxon>Aspergillaceae</taxon>
        <taxon>Aspergillus</taxon>
        <taxon>Aspergillus subgen. Circumdati</taxon>
    </lineage>
</organism>
<sequence>MPKTRRLLRREITYASAKEEEHNILHQLSFYDKQNKFFAHLNAHQSWIKDVVAHHLNLGSPDACQVSNIEDWLHGSFNVCIPVTASSRGTKSMILRLPLPYRIGEDFMPGNGDEKVRCEAGTYAWLQENCPDVPIPELYRFGFSTGEAVKNTNILVCPTQLISSQFTHSGNLPFLHRWIHTIRCRVLSWLGCPTPSKYVPHLAKGDISRILLSISQVPVPRIGSFVIDHRGYLVLTNRPLSSEIQQLENEHIPTGIHRDYTYSTVDSYVSDVLTFHDNRFRFQPNAVNDLGDSVFQLSLLSAMRTISKSFFEKGLARGPFILSLMDLHQSNIFVDHDWNVTCLVDLEWACSLPIEMIRPFYWLTNLGVDHLVPSEYDKVRKEFMDALKVEEKALMASKHSSPLLSDIMDRTWETGTFWYTLALSSPSGLFTIFQRHIRPLFCKDDLEEFHLIMPFLWGKNVGRVAYQKVSDKKEYDRKLEQEFKDDDEILA</sequence>
<dbReference type="RefSeq" id="XP_067478402.1">
    <property type="nucleotide sequence ID" value="XM_067628675.1"/>
</dbReference>
<dbReference type="SUPFAM" id="SSF56112">
    <property type="entry name" value="Protein kinase-like (PK-like)"/>
    <property type="match status" value="1"/>
</dbReference>
<proteinExistence type="predicted"/>
<dbReference type="EMBL" id="KV878685">
    <property type="protein sequence ID" value="OJJ71154.1"/>
    <property type="molecule type" value="Genomic_DNA"/>
</dbReference>
<evidence type="ECO:0008006" key="3">
    <source>
        <dbReference type="Google" id="ProtNLM"/>
    </source>
</evidence>
<keyword evidence="2" id="KW-1185">Reference proteome</keyword>
<dbReference type="GeneID" id="93581163"/>
<reference evidence="2" key="1">
    <citation type="journal article" date="2017" name="Genome Biol.">
        <title>Comparative genomics reveals high biological diversity and specific adaptations in the industrially and medically important fungal genus Aspergillus.</title>
        <authorList>
            <person name="de Vries R.P."/>
            <person name="Riley R."/>
            <person name="Wiebenga A."/>
            <person name="Aguilar-Osorio G."/>
            <person name="Amillis S."/>
            <person name="Uchima C.A."/>
            <person name="Anderluh G."/>
            <person name="Asadollahi M."/>
            <person name="Askin M."/>
            <person name="Barry K."/>
            <person name="Battaglia E."/>
            <person name="Bayram O."/>
            <person name="Benocci T."/>
            <person name="Braus-Stromeyer S.A."/>
            <person name="Caldana C."/>
            <person name="Canovas D."/>
            <person name="Cerqueira G.C."/>
            <person name="Chen F."/>
            <person name="Chen W."/>
            <person name="Choi C."/>
            <person name="Clum A."/>
            <person name="Dos Santos R.A."/>
            <person name="Damasio A.R."/>
            <person name="Diallinas G."/>
            <person name="Emri T."/>
            <person name="Fekete E."/>
            <person name="Flipphi M."/>
            <person name="Freyberg S."/>
            <person name="Gallo A."/>
            <person name="Gournas C."/>
            <person name="Habgood R."/>
            <person name="Hainaut M."/>
            <person name="Harispe M.L."/>
            <person name="Henrissat B."/>
            <person name="Hilden K.S."/>
            <person name="Hope R."/>
            <person name="Hossain A."/>
            <person name="Karabika E."/>
            <person name="Karaffa L."/>
            <person name="Karanyi Z."/>
            <person name="Krasevec N."/>
            <person name="Kuo A."/>
            <person name="Kusch H."/>
            <person name="LaButti K."/>
            <person name="Lagendijk E.L."/>
            <person name="Lapidus A."/>
            <person name="Levasseur A."/>
            <person name="Lindquist E."/>
            <person name="Lipzen A."/>
            <person name="Logrieco A.F."/>
            <person name="MacCabe A."/>
            <person name="Maekelae M.R."/>
            <person name="Malavazi I."/>
            <person name="Melin P."/>
            <person name="Meyer V."/>
            <person name="Mielnichuk N."/>
            <person name="Miskei M."/>
            <person name="Molnar A.P."/>
            <person name="Mule G."/>
            <person name="Ngan C.Y."/>
            <person name="Orejas M."/>
            <person name="Orosz E."/>
            <person name="Ouedraogo J.P."/>
            <person name="Overkamp K.M."/>
            <person name="Park H.-S."/>
            <person name="Perrone G."/>
            <person name="Piumi F."/>
            <person name="Punt P.J."/>
            <person name="Ram A.F."/>
            <person name="Ramon A."/>
            <person name="Rauscher S."/>
            <person name="Record E."/>
            <person name="Riano-Pachon D.M."/>
            <person name="Robert V."/>
            <person name="Roehrig J."/>
            <person name="Ruller R."/>
            <person name="Salamov A."/>
            <person name="Salih N.S."/>
            <person name="Samson R.A."/>
            <person name="Sandor E."/>
            <person name="Sanguinetti M."/>
            <person name="Schuetze T."/>
            <person name="Sepcic K."/>
            <person name="Shelest E."/>
            <person name="Sherlock G."/>
            <person name="Sophianopoulou V."/>
            <person name="Squina F.M."/>
            <person name="Sun H."/>
            <person name="Susca A."/>
            <person name="Todd R.B."/>
            <person name="Tsang A."/>
            <person name="Unkles S.E."/>
            <person name="van de Wiele N."/>
            <person name="van Rossen-Uffink D."/>
            <person name="Oliveira J.V."/>
            <person name="Vesth T.C."/>
            <person name="Visser J."/>
            <person name="Yu J.-H."/>
            <person name="Zhou M."/>
            <person name="Andersen M.R."/>
            <person name="Archer D.B."/>
            <person name="Baker S.E."/>
            <person name="Benoit I."/>
            <person name="Brakhage A.A."/>
            <person name="Braus G.H."/>
            <person name="Fischer R."/>
            <person name="Frisvad J.C."/>
            <person name="Goldman G.H."/>
            <person name="Houbraken J."/>
            <person name="Oakley B."/>
            <person name="Pocsi I."/>
            <person name="Scazzocchio C."/>
            <person name="Seiboth B."/>
            <person name="vanKuyk P.A."/>
            <person name="Wortman J."/>
            <person name="Dyer P.S."/>
            <person name="Grigoriev I.V."/>
        </authorList>
    </citation>
    <scope>NUCLEOTIDE SEQUENCE [LARGE SCALE GENOMIC DNA]</scope>
    <source>
        <strain evidence="2">CBS 101740 / IMI 381727 / IBT 21946</strain>
    </source>
</reference>
<protein>
    <recommendedName>
        <fullName evidence="3">Aminoglycoside phosphotransferase domain-containing protein</fullName>
    </recommendedName>
</protein>
<dbReference type="PANTHER" id="PTHR21310:SF37">
    <property type="entry name" value="AMINOGLYCOSIDE PHOSPHOTRANSFERASE DOMAIN-CONTAINING PROTEIN"/>
    <property type="match status" value="1"/>
</dbReference>
<dbReference type="OMA" id="HITCLID"/>
<gene>
    <name evidence="1" type="ORF">ASPBRDRAFT_66168</name>
</gene>
<name>A0A1L9UHS3_ASPBC</name>
<evidence type="ECO:0000313" key="1">
    <source>
        <dbReference type="EMBL" id="OJJ71154.1"/>
    </source>
</evidence>
<dbReference type="Proteomes" id="UP000184499">
    <property type="component" value="Unassembled WGS sequence"/>
</dbReference>
<dbReference type="InterPro" id="IPR011009">
    <property type="entry name" value="Kinase-like_dom_sf"/>
</dbReference>
<dbReference type="PANTHER" id="PTHR21310">
    <property type="entry name" value="AMINOGLYCOSIDE PHOSPHOTRANSFERASE-RELATED-RELATED"/>
    <property type="match status" value="1"/>
</dbReference>
<dbReference type="STRING" id="767769.A0A1L9UHS3"/>